<sequence length="172" mass="18365">MDGGRRGERGLLGGAGRGGEKRCIGRHGFWVSLRGRNQGAMVEEGVDFAQDSVVGGGDDFLFVSDSEEEVSNDFNDRSFAPHSKVPGANDVHASPSLAKADDYNPLSTPQQPGAVCAPFTAPPYSDGLEAVAWHDIAGHSQPPEEEAYVEHPDLQGQDAGADDEFRERGEKI</sequence>
<keyword evidence="3" id="KW-1185">Reference proteome</keyword>
<evidence type="ECO:0000256" key="1">
    <source>
        <dbReference type="SAM" id="MobiDB-lite"/>
    </source>
</evidence>
<name>K3ZA68_SETIT</name>
<dbReference type="Proteomes" id="UP000004995">
    <property type="component" value="Unassembled WGS sequence"/>
</dbReference>
<dbReference type="EMBL" id="AGNK02002028">
    <property type="status" value="NOT_ANNOTATED_CDS"/>
    <property type="molecule type" value="Genomic_DNA"/>
</dbReference>
<accession>K3ZA68</accession>
<proteinExistence type="predicted"/>
<reference evidence="3" key="1">
    <citation type="journal article" date="2012" name="Nat. Biotechnol.">
        <title>Reference genome sequence of the model plant Setaria.</title>
        <authorList>
            <person name="Bennetzen J.L."/>
            <person name="Schmutz J."/>
            <person name="Wang H."/>
            <person name="Percifield R."/>
            <person name="Hawkins J."/>
            <person name="Pontaroli A.C."/>
            <person name="Estep M."/>
            <person name="Feng L."/>
            <person name="Vaughn J.N."/>
            <person name="Grimwood J."/>
            <person name="Jenkins J."/>
            <person name="Barry K."/>
            <person name="Lindquist E."/>
            <person name="Hellsten U."/>
            <person name="Deshpande S."/>
            <person name="Wang X."/>
            <person name="Wu X."/>
            <person name="Mitros T."/>
            <person name="Triplett J."/>
            <person name="Yang X."/>
            <person name="Ye C.Y."/>
            <person name="Mauro-Herrera M."/>
            <person name="Wang L."/>
            <person name="Li P."/>
            <person name="Sharma M."/>
            <person name="Sharma R."/>
            <person name="Ronald P.C."/>
            <person name="Panaud O."/>
            <person name="Kellogg E.A."/>
            <person name="Brutnell T.P."/>
            <person name="Doust A.N."/>
            <person name="Tuskan G.A."/>
            <person name="Rokhsar D."/>
            <person name="Devos K.M."/>
        </authorList>
    </citation>
    <scope>NUCLEOTIDE SEQUENCE [LARGE SCALE GENOMIC DNA]</scope>
    <source>
        <strain evidence="3">cv. Yugu1</strain>
    </source>
</reference>
<evidence type="ECO:0000313" key="2">
    <source>
        <dbReference type="EnsemblPlants" id="KQL16657"/>
    </source>
</evidence>
<feature type="compositionally biased region" description="Basic and acidic residues" evidence="1">
    <location>
        <begin position="163"/>
        <end position="172"/>
    </location>
</feature>
<protein>
    <submittedName>
        <fullName evidence="2">Uncharacterized protein</fullName>
    </submittedName>
</protein>
<feature type="region of interest" description="Disordered" evidence="1">
    <location>
        <begin position="71"/>
        <end position="172"/>
    </location>
</feature>
<reference evidence="2" key="2">
    <citation type="submission" date="2018-08" db="UniProtKB">
        <authorList>
            <consortium name="EnsemblPlants"/>
        </authorList>
    </citation>
    <scope>IDENTIFICATION</scope>
    <source>
        <strain evidence="2">Yugu1</strain>
    </source>
</reference>
<dbReference type="AlphaFoldDB" id="K3ZA68"/>
<organism evidence="2 3">
    <name type="scientific">Setaria italica</name>
    <name type="common">Foxtail millet</name>
    <name type="synonym">Panicum italicum</name>
    <dbReference type="NCBI Taxonomy" id="4555"/>
    <lineage>
        <taxon>Eukaryota</taxon>
        <taxon>Viridiplantae</taxon>
        <taxon>Streptophyta</taxon>
        <taxon>Embryophyta</taxon>
        <taxon>Tracheophyta</taxon>
        <taxon>Spermatophyta</taxon>
        <taxon>Magnoliopsida</taxon>
        <taxon>Liliopsida</taxon>
        <taxon>Poales</taxon>
        <taxon>Poaceae</taxon>
        <taxon>PACMAD clade</taxon>
        <taxon>Panicoideae</taxon>
        <taxon>Panicodae</taxon>
        <taxon>Paniceae</taxon>
        <taxon>Cenchrinae</taxon>
        <taxon>Setaria</taxon>
    </lineage>
</organism>
<dbReference type="EnsemblPlants" id="KQL16658">
    <property type="protein sequence ID" value="KQL16658"/>
    <property type="gene ID" value="SETIT_023439mg"/>
</dbReference>
<dbReference type="Gramene" id="KQL16657">
    <property type="protein sequence ID" value="KQL16657"/>
    <property type="gene ID" value="SETIT_023439mg"/>
</dbReference>
<dbReference type="EnsemblPlants" id="KQL16657">
    <property type="protein sequence ID" value="KQL16657"/>
    <property type="gene ID" value="SETIT_023439mg"/>
</dbReference>
<evidence type="ECO:0000313" key="3">
    <source>
        <dbReference type="Proteomes" id="UP000004995"/>
    </source>
</evidence>
<dbReference type="Gramene" id="KQL16658">
    <property type="protein sequence ID" value="KQL16658"/>
    <property type="gene ID" value="SETIT_023439mg"/>
</dbReference>
<dbReference type="HOGENOM" id="CLU_1557903_0_0_1"/>